<sequence>MTPVIAGSTSVVILLGIAIIIVIIAIRRKRKGTPRSNSSNYENTVQMAVFKDKVNRQKITKNASTYLVQIRSDDAISKEFQEMLNQKQQTSHDHRIGNNIRKHTSLKTFRFCSLPGFSFKTEYFCSAHPTQDTVKDFLSLIVNSNVKIIIVLLCKNDLDNLLPYWPMKTCDTVQHGDFSVRLENQASLSNGTVRELILTKEGKEQTVIKHYLLNLTGSETNAIFAEHFINFVKSIRMFEASSKTSLRYIHCSNGVYWSGLYAAVDIILQTINAKSPVNIPQVVANLRKADSHLFQTEDQYQLLHKCIRSFILSDLVSSQEENNYEQLQFDKNVYEELP</sequence>
<keyword evidence="4" id="KW-1185">Reference proteome</keyword>
<dbReference type="SMART" id="SM00194">
    <property type="entry name" value="PTPc"/>
    <property type="match status" value="1"/>
</dbReference>
<dbReference type="CDD" id="cd00047">
    <property type="entry name" value="PTPc"/>
    <property type="match status" value="1"/>
</dbReference>
<dbReference type="PROSITE" id="PS50055">
    <property type="entry name" value="TYR_PHOSPHATASE_PTP"/>
    <property type="match status" value="1"/>
</dbReference>
<feature type="domain" description="Tyrosine-protein phosphatase" evidence="2">
    <location>
        <begin position="114"/>
        <end position="310"/>
    </location>
</feature>
<dbReference type="GO" id="GO:0004725">
    <property type="term" value="F:protein tyrosine phosphatase activity"/>
    <property type="evidence" value="ECO:0007669"/>
    <property type="project" value="InterPro"/>
</dbReference>
<keyword evidence="1" id="KW-0472">Membrane</keyword>
<evidence type="ECO:0000313" key="4">
    <source>
        <dbReference type="Proteomes" id="UP000694844"/>
    </source>
</evidence>
<dbReference type="Pfam" id="PF00102">
    <property type="entry name" value="Y_phosphatase"/>
    <property type="match status" value="1"/>
</dbReference>
<protein>
    <submittedName>
        <fullName evidence="5">Receptor-type tyrosine-protein phosphatase beta-like</fullName>
    </submittedName>
</protein>
<feature type="transmembrane region" description="Helical" evidence="1">
    <location>
        <begin position="6"/>
        <end position="26"/>
    </location>
</feature>
<reference evidence="5" key="1">
    <citation type="submission" date="2025-08" db="UniProtKB">
        <authorList>
            <consortium name="RefSeq"/>
        </authorList>
    </citation>
    <scope>IDENTIFICATION</scope>
    <source>
        <tissue evidence="5">Whole sample</tissue>
    </source>
</reference>
<keyword evidence="1" id="KW-0812">Transmembrane</keyword>
<evidence type="ECO:0000313" key="5">
    <source>
        <dbReference type="RefSeq" id="XP_022292910.1"/>
    </source>
</evidence>
<dbReference type="AlphaFoldDB" id="A0A8B8ANZ7"/>
<dbReference type="SUPFAM" id="SSF52799">
    <property type="entry name" value="(Phosphotyrosine protein) phosphatases II"/>
    <property type="match status" value="1"/>
</dbReference>
<evidence type="ECO:0000259" key="2">
    <source>
        <dbReference type="PROSITE" id="PS50055"/>
    </source>
</evidence>
<gene>
    <name evidence="5" type="primary">LOC111103745</name>
</gene>
<dbReference type="KEGG" id="cvn:111103745"/>
<dbReference type="PROSITE" id="PS50056">
    <property type="entry name" value="TYR_PHOSPHATASE_2"/>
    <property type="match status" value="1"/>
</dbReference>
<dbReference type="RefSeq" id="XP_022292910.1">
    <property type="nucleotide sequence ID" value="XM_022437202.1"/>
</dbReference>
<dbReference type="InterPro" id="IPR050348">
    <property type="entry name" value="Protein-Tyr_Phosphatase"/>
</dbReference>
<dbReference type="GeneID" id="111103745"/>
<evidence type="ECO:0000256" key="1">
    <source>
        <dbReference type="SAM" id="Phobius"/>
    </source>
</evidence>
<dbReference type="InterPro" id="IPR000242">
    <property type="entry name" value="PTP_cat"/>
</dbReference>
<evidence type="ECO:0000259" key="3">
    <source>
        <dbReference type="PROSITE" id="PS50056"/>
    </source>
</evidence>
<name>A0A8B8ANZ7_CRAVI</name>
<dbReference type="InterPro" id="IPR000387">
    <property type="entry name" value="Tyr_Pase_dom"/>
</dbReference>
<accession>A0A8B8ANZ7</accession>
<dbReference type="OrthoDB" id="6407541at2759"/>
<dbReference type="PANTHER" id="PTHR19134:SF449">
    <property type="entry name" value="TYROSINE-PROTEIN PHOSPHATASE 1"/>
    <property type="match status" value="1"/>
</dbReference>
<dbReference type="Proteomes" id="UP000694844">
    <property type="component" value="Chromosome 7"/>
</dbReference>
<dbReference type="SMART" id="SM00404">
    <property type="entry name" value="PTPc_motif"/>
    <property type="match status" value="1"/>
</dbReference>
<proteinExistence type="predicted"/>
<dbReference type="InterPro" id="IPR003595">
    <property type="entry name" value="Tyr_Pase_cat"/>
</dbReference>
<keyword evidence="1" id="KW-1133">Transmembrane helix</keyword>
<dbReference type="Gene3D" id="3.90.190.10">
    <property type="entry name" value="Protein tyrosine phosphatase superfamily"/>
    <property type="match status" value="1"/>
</dbReference>
<feature type="domain" description="Tyrosine specific protein phosphatases" evidence="3">
    <location>
        <begin position="226"/>
        <end position="301"/>
    </location>
</feature>
<organism evidence="4 5">
    <name type="scientific">Crassostrea virginica</name>
    <name type="common">Eastern oyster</name>
    <dbReference type="NCBI Taxonomy" id="6565"/>
    <lineage>
        <taxon>Eukaryota</taxon>
        <taxon>Metazoa</taxon>
        <taxon>Spiralia</taxon>
        <taxon>Lophotrochozoa</taxon>
        <taxon>Mollusca</taxon>
        <taxon>Bivalvia</taxon>
        <taxon>Autobranchia</taxon>
        <taxon>Pteriomorphia</taxon>
        <taxon>Ostreida</taxon>
        <taxon>Ostreoidea</taxon>
        <taxon>Ostreidae</taxon>
        <taxon>Crassostrea</taxon>
    </lineage>
</organism>
<dbReference type="InterPro" id="IPR029021">
    <property type="entry name" value="Prot-tyrosine_phosphatase-like"/>
</dbReference>
<dbReference type="PANTHER" id="PTHR19134">
    <property type="entry name" value="RECEPTOR-TYPE TYROSINE-PROTEIN PHOSPHATASE"/>
    <property type="match status" value="1"/>
</dbReference>
<dbReference type="PRINTS" id="PR00700">
    <property type="entry name" value="PRTYPHPHTASE"/>
</dbReference>